<dbReference type="InterPro" id="IPR015943">
    <property type="entry name" value="WD40/YVTN_repeat-like_dom_sf"/>
</dbReference>
<dbReference type="Gene3D" id="3.30.40.10">
    <property type="entry name" value="Zinc/RING finger domain, C3HC4 (zinc finger)"/>
    <property type="match status" value="1"/>
</dbReference>
<dbReference type="InterPro" id="IPR023362">
    <property type="entry name" value="PH-BEACH_dom"/>
</dbReference>
<evidence type="ECO:0000256" key="2">
    <source>
        <dbReference type="ARBA" id="ARBA00022723"/>
    </source>
</evidence>
<feature type="compositionally biased region" description="Acidic residues" evidence="8">
    <location>
        <begin position="881"/>
        <end position="891"/>
    </location>
</feature>
<evidence type="ECO:0000256" key="6">
    <source>
        <dbReference type="PROSITE-ProRule" id="PRU00091"/>
    </source>
</evidence>
<keyword evidence="13" id="KW-1185">Reference proteome</keyword>
<evidence type="ECO:0000256" key="3">
    <source>
        <dbReference type="ARBA" id="ARBA00022737"/>
    </source>
</evidence>
<evidence type="ECO:0000256" key="1">
    <source>
        <dbReference type="ARBA" id="ARBA00022574"/>
    </source>
</evidence>
<gene>
    <name evidence="12" type="ORF">QYM36_000293</name>
</gene>
<evidence type="ECO:0000256" key="8">
    <source>
        <dbReference type="SAM" id="MobiDB-lite"/>
    </source>
</evidence>
<feature type="region of interest" description="Disordered" evidence="8">
    <location>
        <begin position="875"/>
        <end position="895"/>
    </location>
</feature>
<name>A0AA88LJ74_ARTSF</name>
<evidence type="ECO:0000256" key="4">
    <source>
        <dbReference type="ARBA" id="ARBA00022771"/>
    </source>
</evidence>
<feature type="region of interest" description="Disordered" evidence="8">
    <location>
        <begin position="1053"/>
        <end position="1072"/>
    </location>
</feature>
<evidence type="ECO:0000313" key="12">
    <source>
        <dbReference type="EMBL" id="KAK2725756.1"/>
    </source>
</evidence>
<dbReference type="Proteomes" id="UP001187531">
    <property type="component" value="Unassembled WGS sequence"/>
</dbReference>
<dbReference type="AlphaFoldDB" id="A0AA88LJ74"/>
<dbReference type="PROSITE" id="PS50082">
    <property type="entry name" value="WD_REPEATS_2"/>
    <property type="match status" value="1"/>
</dbReference>
<dbReference type="PROSITE" id="PS50294">
    <property type="entry name" value="WD_REPEATS_REGION"/>
    <property type="match status" value="1"/>
</dbReference>
<dbReference type="InterPro" id="IPR000306">
    <property type="entry name" value="Znf_FYVE"/>
</dbReference>
<dbReference type="CDD" id="cd15719">
    <property type="entry name" value="FYVE_WDFY3"/>
    <property type="match status" value="1"/>
</dbReference>
<dbReference type="PROSITE" id="PS50178">
    <property type="entry name" value="ZF_FYVE"/>
    <property type="match status" value="1"/>
</dbReference>
<feature type="domain" description="FYVE-type" evidence="9">
    <location>
        <begin position="1148"/>
        <end position="1208"/>
    </location>
</feature>
<dbReference type="SUPFAM" id="SSF57903">
    <property type="entry name" value="FYVE/PHD zinc finger"/>
    <property type="match status" value="1"/>
</dbReference>
<dbReference type="SMART" id="SM00064">
    <property type="entry name" value="FYVE"/>
    <property type="match status" value="1"/>
</dbReference>
<accession>A0AA88LJ74</accession>
<dbReference type="SMART" id="SM01026">
    <property type="entry name" value="Beach"/>
    <property type="match status" value="1"/>
</dbReference>
<dbReference type="SUPFAM" id="SSF50978">
    <property type="entry name" value="WD40 repeat-like"/>
    <property type="match status" value="1"/>
</dbReference>
<dbReference type="Pfam" id="PF01363">
    <property type="entry name" value="FYVE"/>
    <property type="match status" value="1"/>
</dbReference>
<proteinExistence type="predicted"/>
<feature type="region of interest" description="Disordered" evidence="8">
    <location>
        <begin position="1010"/>
        <end position="1034"/>
    </location>
</feature>
<dbReference type="CDD" id="cd06071">
    <property type="entry name" value="Beach"/>
    <property type="match status" value="1"/>
</dbReference>
<dbReference type="Pfam" id="PF00400">
    <property type="entry name" value="WD40"/>
    <property type="match status" value="2"/>
</dbReference>
<dbReference type="Gene3D" id="1.10.1540.10">
    <property type="entry name" value="BEACH domain"/>
    <property type="match status" value="1"/>
</dbReference>
<dbReference type="FunFam" id="1.10.1540.10:FF:000002">
    <property type="entry name" value="WD repeat and FYVE domain containing 3"/>
    <property type="match status" value="1"/>
</dbReference>
<dbReference type="PROSITE" id="PS50197">
    <property type="entry name" value="BEACH"/>
    <property type="match status" value="1"/>
</dbReference>
<evidence type="ECO:0000259" key="11">
    <source>
        <dbReference type="PROSITE" id="PS51783"/>
    </source>
</evidence>
<dbReference type="InterPro" id="IPR036322">
    <property type="entry name" value="WD40_repeat_dom_sf"/>
</dbReference>
<dbReference type="EMBL" id="JAVRJZ010000002">
    <property type="protein sequence ID" value="KAK2725756.1"/>
    <property type="molecule type" value="Genomic_DNA"/>
</dbReference>
<dbReference type="Gene3D" id="2.30.29.30">
    <property type="entry name" value="Pleckstrin-homology domain (PH domain)/Phosphotyrosine-binding domain (PTB)"/>
    <property type="match status" value="1"/>
</dbReference>
<keyword evidence="1 7" id="KW-0853">WD repeat</keyword>
<evidence type="ECO:0000256" key="7">
    <source>
        <dbReference type="PROSITE-ProRule" id="PRU00221"/>
    </source>
</evidence>
<keyword evidence="3" id="KW-0677">Repeat</keyword>
<feature type="domain" description="BEACH" evidence="10">
    <location>
        <begin position="284"/>
        <end position="577"/>
    </location>
</feature>
<dbReference type="PROSITE" id="PS00678">
    <property type="entry name" value="WD_REPEATS_1"/>
    <property type="match status" value="1"/>
</dbReference>
<comment type="caution">
    <text evidence="12">The sequence shown here is derived from an EMBL/GenBank/DDBJ whole genome shotgun (WGS) entry which is preliminary data.</text>
</comment>
<reference evidence="12" key="1">
    <citation type="submission" date="2023-07" db="EMBL/GenBank/DDBJ databases">
        <title>Chromosome-level genome assembly of Artemia franciscana.</title>
        <authorList>
            <person name="Jo E."/>
        </authorList>
    </citation>
    <scope>NUCLEOTIDE SEQUENCE</scope>
    <source>
        <tissue evidence="12">Whole body</tissue>
    </source>
</reference>
<dbReference type="GO" id="GO:0008270">
    <property type="term" value="F:zinc ion binding"/>
    <property type="evidence" value="ECO:0007669"/>
    <property type="project" value="UniProtKB-KW"/>
</dbReference>
<organism evidence="12 13">
    <name type="scientific">Artemia franciscana</name>
    <name type="common">Brine shrimp</name>
    <name type="synonym">Artemia sanfranciscana</name>
    <dbReference type="NCBI Taxonomy" id="6661"/>
    <lineage>
        <taxon>Eukaryota</taxon>
        <taxon>Metazoa</taxon>
        <taxon>Ecdysozoa</taxon>
        <taxon>Arthropoda</taxon>
        <taxon>Crustacea</taxon>
        <taxon>Branchiopoda</taxon>
        <taxon>Anostraca</taxon>
        <taxon>Artemiidae</taxon>
        <taxon>Artemia</taxon>
    </lineage>
</organism>
<dbReference type="Pfam" id="PF14844">
    <property type="entry name" value="PH_BEACH"/>
    <property type="match status" value="1"/>
</dbReference>
<feature type="compositionally biased region" description="Basic and acidic residues" evidence="8">
    <location>
        <begin position="1060"/>
        <end position="1072"/>
    </location>
</feature>
<evidence type="ECO:0008006" key="14">
    <source>
        <dbReference type="Google" id="ProtNLM"/>
    </source>
</evidence>
<dbReference type="PANTHER" id="PTHR46108">
    <property type="entry name" value="BLUE CHEESE"/>
    <property type="match status" value="1"/>
</dbReference>
<protein>
    <recommendedName>
        <fullName evidence="14">WD repeat and FYVE domain-containing protein 3</fullName>
    </recommendedName>
</protein>
<sequence>MRKKLIRNELFYHHYPYRPELESGDRQAKYKVAISLDSKLHHHLYETQHRSLRFAETGQPKEKLACDNESNDEINQNSCDCSWTTAAEIKPSREDSTEIFEEKNDLGLSELPSLLKNSGKRTTNDVDEDFDGPEIDIGVDASADVVSDMSSDQCSAHQTLYLICFGVLVFKVWIPLKDCYFLEKSIATSWMVIHCSDQEKSWTYRCSKLAYIDIKEVHIRKYLLQPNAIEVFSTDGRNYLLAFPRTMRNKVYQRFLATATGISDNAQQSVAGQKRSASVEQSSGILSSFMGETSVTQRWVRGEISNFQYLMYLNTLAGRSYNDLMQYPVFPWILADYDSPELDLTDPATFRELSKPMGAQTSDRLEQFKKRFREWEDPHLDTPPYHYGTHYSSAMIVCSYLIRLEPFTQHFLNLQGGHFDLADRMFHSVREAWYSAAKHNMADVKELIPEFFYLPDFLVNTNHFDLGTKQSGVQVDAVELPPWAKNDPREFIRVHREALECDYVSAHLHEWIDLIFGFKQQGQAAVDAVNVFHHLFYEGNVDIYSIEDPLKRNAIIGFINNFGQTPKPLFKKPHPAKKVGKNGFPTESSQVFSMGSAAAEKLFFHHLHTLRPSLQPIKELKRPVGQIVQQDRALLAVEENKAFIPPSNIRCVSWGYADHTIRISTYENDRSILICESQQYGDILACICPTPKLIISGGSDTVVTVWELGRKTLEVKKRLYGHTDVVTCLVAKQSYQIIVSGSRDCSAIIWDLSRLSFIRQLRAHPGPITAVSVNELTGDIATCAGTWLFLWSVNGELLASVNTLVGRADRMQQILCVAFSQALEWDPRNVVLTGSTDGVVRMWCLEYVQVPIDEPSVTTVEEKVNVEESLVKQELLKGESDQESSDDDDNQSSELHKRLQSIIAENQELLIELRGEKLGKGQLERQSSIDEPVRSSDAEVFYQSVYDHQIDGTFDQDSFEDLNSRSGSFDVKEEQGQTLPENMSDQIRQRKLSPTRRANLCKSVGNMMTLHGDFSDDSDEDLRDKPKPLKSSRSVSSLGDSFVVVGNLQAPNSENKIGQHKPDCGFKKEPRNPLREGFKWQRQLVFSSKLTMHTAFDRPDNAYPASITALQVSRDHRSVYVGDARGRIYSWSVADLPGKSMADYWLKDEVAESCRSCSTRFTLTERKHHCRNCGHVFCSRCSRFESEITRLRIRRPVRVCQTCHQLLRNSCET</sequence>
<evidence type="ECO:0000259" key="9">
    <source>
        <dbReference type="PROSITE" id="PS50178"/>
    </source>
</evidence>
<dbReference type="InterPro" id="IPR017455">
    <property type="entry name" value="Znf_FYVE-rel"/>
</dbReference>
<keyword evidence="5" id="KW-0862">Zinc</keyword>
<keyword evidence="2" id="KW-0479">Metal-binding</keyword>
<dbReference type="InterPro" id="IPR011993">
    <property type="entry name" value="PH-like_dom_sf"/>
</dbReference>
<dbReference type="PANTHER" id="PTHR46108:SF4">
    <property type="entry name" value="BLUE CHEESE"/>
    <property type="match status" value="1"/>
</dbReference>
<dbReference type="SUPFAM" id="SSF50729">
    <property type="entry name" value="PH domain-like"/>
    <property type="match status" value="1"/>
</dbReference>
<evidence type="ECO:0000256" key="5">
    <source>
        <dbReference type="ARBA" id="ARBA00022833"/>
    </source>
</evidence>
<dbReference type="InterPro" id="IPR011011">
    <property type="entry name" value="Znf_FYVE_PHD"/>
</dbReference>
<dbReference type="InterPro" id="IPR000409">
    <property type="entry name" value="BEACH_dom"/>
</dbReference>
<dbReference type="Pfam" id="PF02138">
    <property type="entry name" value="Beach"/>
    <property type="match status" value="1"/>
</dbReference>
<evidence type="ECO:0000259" key="10">
    <source>
        <dbReference type="PROSITE" id="PS50197"/>
    </source>
</evidence>
<feature type="repeat" description="WD" evidence="7">
    <location>
        <begin position="719"/>
        <end position="760"/>
    </location>
</feature>
<dbReference type="SMART" id="SM00320">
    <property type="entry name" value="WD40"/>
    <property type="match status" value="5"/>
</dbReference>
<dbReference type="InterPro" id="IPR051944">
    <property type="entry name" value="BEACH_domain_protein"/>
</dbReference>
<keyword evidence="4 6" id="KW-0863">Zinc-finger</keyword>
<dbReference type="InterPro" id="IPR036372">
    <property type="entry name" value="BEACH_dom_sf"/>
</dbReference>
<dbReference type="SUPFAM" id="SSF81837">
    <property type="entry name" value="BEACH domain"/>
    <property type="match status" value="1"/>
</dbReference>
<dbReference type="PROSITE" id="PS51783">
    <property type="entry name" value="PH_BEACH"/>
    <property type="match status" value="1"/>
</dbReference>
<dbReference type="Gene3D" id="2.130.10.10">
    <property type="entry name" value="YVTN repeat-like/Quinoprotein amine dehydrogenase"/>
    <property type="match status" value="1"/>
</dbReference>
<dbReference type="InterPro" id="IPR013083">
    <property type="entry name" value="Znf_RING/FYVE/PHD"/>
</dbReference>
<dbReference type="InterPro" id="IPR019775">
    <property type="entry name" value="WD40_repeat_CS"/>
</dbReference>
<evidence type="ECO:0000313" key="13">
    <source>
        <dbReference type="Proteomes" id="UP001187531"/>
    </source>
</evidence>
<feature type="domain" description="BEACH-type PH" evidence="11">
    <location>
        <begin position="155"/>
        <end position="256"/>
    </location>
</feature>
<dbReference type="InterPro" id="IPR001680">
    <property type="entry name" value="WD40_rpt"/>
</dbReference>